<organism evidence="3 4">
    <name type="scientific">Shewanella pealeana (strain ATCC 700345 / ANG-SQ1)</name>
    <dbReference type="NCBI Taxonomy" id="398579"/>
    <lineage>
        <taxon>Bacteria</taxon>
        <taxon>Pseudomonadati</taxon>
        <taxon>Pseudomonadota</taxon>
        <taxon>Gammaproteobacteria</taxon>
        <taxon>Alteromonadales</taxon>
        <taxon>Shewanellaceae</taxon>
        <taxon>Shewanella</taxon>
    </lineage>
</organism>
<keyword evidence="3" id="KW-0436">Ligase</keyword>
<dbReference type="RefSeq" id="WP_012155362.1">
    <property type="nucleotide sequence ID" value="NC_009901.1"/>
</dbReference>
<dbReference type="Gene3D" id="3.30.300.30">
    <property type="match status" value="1"/>
</dbReference>
<dbReference type="Pfam" id="PF13193">
    <property type="entry name" value="AMP-binding_C"/>
    <property type="match status" value="1"/>
</dbReference>
<name>A8H4F9_SHEPA</name>
<accession>A8H4F9</accession>
<evidence type="ECO:0000313" key="4">
    <source>
        <dbReference type="Proteomes" id="UP000002608"/>
    </source>
</evidence>
<gene>
    <name evidence="3" type="ordered locus">Spea_2126</name>
</gene>
<sequence>MIFESNANPVNSTSNNLNLNAAVLTIPQLVLRAAELYNSDVAIEDDSEKISYAELATRALAVSKSLIAAGVTPGDRVAIWLPNCANWVIASLGLQMAGAILVPLNTRMKPTEAADILARSGTKLLFVMGDFLGVDYPAALAKLLPVNVEAQVIVSARAATSSNPLRLTQTWQQFLAMGNNQTSEIALERANAVKPDDIADLMFTSGTTGKPKGVMSSHRSCLLAFTQFVEILGIEKGDRYLVVNPFFHAFGYKAGWLTCLIAGATILPHKVFDADEVIERIQKDKISVLPGPPTLYLSMLSHPKLEYTDLSSLRVAVTGAATIPPVLIERMRSELGFKIVTTAYGLTECGGLATICNPDEDVNTISTTSGSAIKGTQISIQSNSGQPLGIGVQGEICIKGFHVMQGYFQNATATAEAIDNDNWLHTGDIGMLDECGNLTITGRLKDMFIVGGFNCYPAEIEAVLAEHDAISLSAVIGVPCERMGEVGCAYIVCKLGHTINEQELISWSRERMANYKVPRHVRFVNSLPVNASNKVIKTALAADFSA</sequence>
<dbReference type="KEGG" id="spl:Spea_2126"/>
<dbReference type="Pfam" id="PF00501">
    <property type="entry name" value="AMP-binding"/>
    <property type="match status" value="1"/>
</dbReference>
<dbReference type="PROSITE" id="PS00455">
    <property type="entry name" value="AMP_BINDING"/>
    <property type="match status" value="1"/>
</dbReference>
<evidence type="ECO:0000259" key="2">
    <source>
        <dbReference type="Pfam" id="PF13193"/>
    </source>
</evidence>
<protein>
    <submittedName>
        <fullName evidence="3">AMP-dependent synthetase and ligase</fullName>
    </submittedName>
</protein>
<evidence type="ECO:0000259" key="1">
    <source>
        <dbReference type="Pfam" id="PF00501"/>
    </source>
</evidence>
<feature type="domain" description="AMP-dependent synthetase/ligase" evidence="1">
    <location>
        <begin position="32"/>
        <end position="408"/>
    </location>
</feature>
<dbReference type="PANTHER" id="PTHR24096:SF267">
    <property type="entry name" value="MALONATE--COA LIGASE ACSF3, MITOCHONDRIAL"/>
    <property type="match status" value="1"/>
</dbReference>
<reference evidence="3 4" key="1">
    <citation type="submission" date="2007-10" db="EMBL/GenBank/DDBJ databases">
        <title>Complete sequence of Shewanella pealeana ATCC 700345.</title>
        <authorList>
            <consortium name="US DOE Joint Genome Institute"/>
            <person name="Copeland A."/>
            <person name="Lucas S."/>
            <person name="Lapidus A."/>
            <person name="Barry K."/>
            <person name="Glavina del Rio T."/>
            <person name="Dalin E."/>
            <person name="Tice H."/>
            <person name="Pitluck S."/>
            <person name="Chertkov O."/>
            <person name="Brettin T."/>
            <person name="Bruce D."/>
            <person name="Detter J.C."/>
            <person name="Han C."/>
            <person name="Schmutz J."/>
            <person name="Larimer F."/>
            <person name="Land M."/>
            <person name="Hauser L."/>
            <person name="Kyrpides N."/>
            <person name="Kim E."/>
            <person name="Zhao J.-S.Z."/>
            <person name="Manno D."/>
            <person name="Hawari J."/>
            <person name="Richardson P."/>
        </authorList>
    </citation>
    <scope>NUCLEOTIDE SEQUENCE [LARGE SCALE GENOMIC DNA]</scope>
    <source>
        <strain evidence="4">ATCC 700345 / ANG-SQ1</strain>
    </source>
</reference>
<dbReference type="OrthoDB" id="9803968at2"/>
<keyword evidence="4" id="KW-1185">Reference proteome</keyword>
<dbReference type="PANTHER" id="PTHR24096">
    <property type="entry name" value="LONG-CHAIN-FATTY-ACID--COA LIGASE"/>
    <property type="match status" value="1"/>
</dbReference>
<dbReference type="NCBIfam" id="NF005801">
    <property type="entry name" value="PRK07656.1"/>
    <property type="match status" value="1"/>
</dbReference>
<proteinExistence type="predicted"/>
<feature type="domain" description="AMP-binding enzyme C-terminal" evidence="2">
    <location>
        <begin position="459"/>
        <end position="534"/>
    </location>
</feature>
<dbReference type="eggNOG" id="COG0318">
    <property type="taxonomic scope" value="Bacteria"/>
</dbReference>
<evidence type="ECO:0000313" key="3">
    <source>
        <dbReference type="EMBL" id="ABV87446.1"/>
    </source>
</evidence>
<dbReference type="STRING" id="398579.Spea_2126"/>
<dbReference type="InterPro" id="IPR042099">
    <property type="entry name" value="ANL_N_sf"/>
</dbReference>
<dbReference type="InterPro" id="IPR025110">
    <property type="entry name" value="AMP-bd_C"/>
</dbReference>
<dbReference type="InterPro" id="IPR000873">
    <property type="entry name" value="AMP-dep_synth/lig_dom"/>
</dbReference>
<dbReference type="Proteomes" id="UP000002608">
    <property type="component" value="Chromosome"/>
</dbReference>
<dbReference type="HOGENOM" id="CLU_000022_59_7_6"/>
<dbReference type="AlphaFoldDB" id="A8H4F9"/>
<dbReference type="EMBL" id="CP000851">
    <property type="protein sequence ID" value="ABV87446.1"/>
    <property type="molecule type" value="Genomic_DNA"/>
</dbReference>
<dbReference type="InterPro" id="IPR045851">
    <property type="entry name" value="AMP-bd_C_sf"/>
</dbReference>
<dbReference type="InterPro" id="IPR020845">
    <property type="entry name" value="AMP-binding_CS"/>
</dbReference>
<dbReference type="Gene3D" id="3.40.50.12780">
    <property type="entry name" value="N-terminal domain of ligase-like"/>
    <property type="match status" value="1"/>
</dbReference>
<dbReference type="GO" id="GO:0016405">
    <property type="term" value="F:CoA-ligase activity"/>
    <property type="evidence" value="ECO:0007669"/>
    <property type="project" value="TreeGrafter"/>
</dbReference>
<dbReference type="SUPFAM" id="SSF56801">
    <property type="entry name" value="Acetyl-CoA synthetase-like"/>
    <property type="match status" value="1"/>
</dbReference>